<evidence type="ECO:0000313" key="4">
    <source>
        <dbReference type="Proteomes" id="UP001495910"/>
    </source>
</evidence>
<comment type="caution">
    <text evidence="3">The sequence shown here is derived from an EMBL/GenBank/DDBJ whole genome shotgun (WGS) entry which is preliminary data.</text>
</comment>
<feature type="region of interest" description="Disordered" evidence="2">
    <location>
        <begin position="62"/>
        <end position="102"/>
    </location>
</feature>
<feature type="coiled-coil region" evidence="1">
    <location>
        <begin position="180"/>
        <end position="221"/>
    </location>
</feature>
<name>A0ABU9PP75_9BURK</name>
<evidence type="ECO:0000313" key="3">
    <source>
        <dbReference type="EMBL" id="MEM4985799.1"/>
    </source>
</evidence>
<dbReference type="RefSeq" id="WP_342827708.1">
    <property type="nucleotide sequence ID" value="NZ_JBANDC010000001.1"/>
</dbReference>
<keyword evidence="1" id="KW-0175">Coiled coil</keyword>
<evidence type="ECO:0008006" key="5">
    <source>
        <dbReference type="Google" id="ProtNLM"/>
    </source>
</evidence>
<feature type="compositionally biased region" description="Polar residues" evidence="2">
    <location>
        <begin position="8"/>
        <end position="18"/>
    </location>
</feature>
<gene>
    <name evidence="3" type="ORF">V8G57_00215</name>
</gene>
<evidence type="ECO:0000256" key="1">
    <source>
        <dbReference type="SAM" id="Coils"/>
    </source>
</evidence>
<feature type="coiled-coil region" evidence="1">
    <location>
        <begin position="259"/>
        <end position="286"/>
    </location>
</feature>
<sequence>MPGFTFITRKSISTTAESPASPDKAASERNSSTRRKSSDSFFAPLKSIRSGYRAGVKTIMERPVGVGGPLPGTSVAFERPSRTHLNKKSEQTSSPVPQDIPSKFDDIAQQAKSLQKRLAQPSRSLSDRPGGPTTAWEKLVECFPVLQPHAVPKMQTLQAKPLKQSKSSNVLTTAEAESIKTRLVQNLQGLGQEYQEARQDWQTLANEHQQLTAQREALEEKIAMLTPLSEKAGQDIDNIQNRVSAAQHAPSFSPQRLEAVSLRHEAERLEAQLQQCRLQQSSHSRRLAPLLQREQIAAGASLQAEKRMLHAASRLHALVTPSEVNDIAGAVLASDIAVKHLDFTQAELSRLSDISQELLRQCETDKASLEPALGALVEAHQQICENLQLVQTECTVQQHTHASLKNDLSLVVGHKNALQQRLTAIAGQPEANAEVNVDELSSIQAECTHFGQLEETLNGLIAEIGALATSAEERVEHMVGEAERVLGQLDVVMRGLHTAQTGIQGADKAQEALASAKAVVGERLGVTTTENQKIHAISDDLSAESVVTMLLHPPGFGASESLRALSRELNSATNAMPTNPAADALPKTDIAESLSYALAIVSGGDAQRATVLLRELRARPTLSMVMREDSAGASSSSSGQTPADIKALFHLMAAMPRGIEVLQSLGNNAGEVLASKQLVALRVYWQSDMAISQSKSAPVKAWLNDAKLVAAERLQLDPGADLDQHLSERFGERQLGAYNAVRNGYVTNEPGSPYGARDKELRKVGEEWMQRRLGRYGEGLLRGLAPSRAKTPFTSHALANTAAMGERFGITTHASKVAAAISAAASSLGETAKGLPMSALNSDEQMHCLAVTVLCDHIRENFTELRALTPADFDAIRKRFNQALPTPAAGASAKKQALPEPFEEYAAEANAMARSSRSFPLGRKANIGVSAESVLRDVSEQILQRHAEHLSPQQIDSIVVGLGLDTSEVQDNFRLSHISRYGQGQKLRLDDNQDLVEFYRPMFAEWGLRNKLKTSNGGALGLGLPFLPYISPNIVGPMLTAGYSEKQEAFVQFFQPILGFEMMVGESKSKTTEGSVGVTVGKTHGKHLYGGGTATIPATHERMKMNGTVVRFLRARGQDEVQRRNMLKAWESTVLWKDLKPTNSDAGDTGFSGPMEAILSRLPDAVVTGFEAGSVATQVEARGSAGLRLQTKPDSRKAEFGLGAILTGKAKAQRAFEYRTEDKAAVYVVSDKSSTGKQTAAASLDVQLPLPRNARALPLSHDKHDKDGTLGGGSVPIDFSFEREFAQHLQKHGLSPFRINDKQDGDLDRHYFGAKEMLAEISANRDQWCARALETMPEVSGTKDTPENRAEAQRLLAQFEKDIVALEKEGKYCQFNVNYSMRPQASARIDGARLVGGLAETLGDASRVNEKVKLADAVLQQPATWRPLMLIVREKGKEATNIGLNYGLRVQSVATVDGQRTAAQFPLA</sequence>
<dbReference type="Proteomes" id="UP001495910">
    <property type="component" value="Unassembled WGS sequence"/>
</dbReference>
<feature type="region of interest" description="Disordered" evidence="2">
    <location>
        <begin position="1"/>
        <end position="42"/>
    </location>
</feature>
<protein>
    <recommendedName>
        <fullName evidence="5">Type III effector</fullName>
    </recommendedName>
</protein>
<dbReference type="EMBL" id="JBANDC010000001">
    <property type="protein sequence ID" value="MEM4985799.1"/>
    <property type="molecule type" value="Genomic_DNA"/>
</dbReference>
<evidence type="ECO:0000256" key="2">
    <source>
        <dbReference type="SAM" id="MobiDB-lite"/>
    </source>
</evidence>
<accession>A0ABU9PP75</accession>
<proteinExistence type="predicted"/>
<keyword evidence="4" id="KW-1185">Reference proteome</keyword>
<organism evidence="3 4">
    <name type="scientific">Collimonas rhizosphaerae</name>
    <dbReference type="NCBI Taxonomy" id="3126357"/>
    <lineage>
        <taxon>Bacteria</taxon>
        <taxon>Pseudomonadati</taxon>
        <taxon>Pseudomonadota</taxon>
        <taxon>Betaproteobacteria</taxon>
        <taxon>Burkholderiales</taxon>
        <taxon>Oxalobacteraceae</taxon>
        <taxon>Collimonas</taxon>
    </lineage>
</organism>
<reference evidence="3 4" key="1">
    <citation type="submission" date="2024-02" db="EMBL/GenBank/DDBJ databases">
        <title>Draft genome sequence of Collimonas sp. strain H4R21, an effective mineral-weathering bacterial strain isolated from the beech rhizosphere.</title>
        <authorList>
            <person name="Morin E."/>
            <person name="Uroz S."/>
            <person name="Leveau J.H.J."/>
            <person name="Kumar R."/>
            <person name="Rey M.W."/>
            <person name="Pham J."/>
        </authorList>
    </citation>
    <scope>NUCLEOTIDE SEQUENCE [LARGE SCALE GENOMIC DNA]</scope>
    <source>
        <strain evidence="3 4">H4R21</strain>
    </source>
</reference>